<organism evidence="2 3">
    <name type="scientific">Hermetia illucens</name>
    <name type="common">Black soldier fly</name>
    <dbReference type="NCBI Taxonomy" id="343691"/>
    <lineage>
        <taxon>Eukaryota</taxon>
        <taxon>Metazoa</taxon>
        <taxon>Ecdysozoa</taxon>
        <taxon>Arthropoda</taxon>
        <taxon>Hexapoda</taxon>
        <taxon>Insecta</taxon>
        <taxon>Pterygota</taxon>
        <taxon>Neoptera</taxon>
        <taxon>Endopterygota</taxon>
        <taxon>Diptera</taxon>
        <taxon>Brachycera</taxon>
        <taxon>Stratiomyomorpha</taxon>
        <taxon>Stratiomyidae</taxon>
        <taxon>Hermetiinae</taxon>
        <taxon>Hermetia</taxon>
    </lineage>
</organism>
<feature type="compositionally biased region" description="Basic residues" evidence="1">
    <location>
        <begin position="10"/>
        <end position="24"/>
    </location>
</feature>
<dbReference type="Pfam" id="PF15389">
    <property type="entry name" value="DUF4612"/>
    <property type="match status" value="1"/>
</dbReference>
<evidence type="ECO:0000313" key="2">
    <source>
        <dbReference type="EMBL" id="CAD7082509.1"/>
    </source>
</evidence>
<feature type="region of interest" description="Disordered" evidence="1">
    <location>
        <begin position="1"/>
        <end position="75"/>
    </location>
</feature>
<keyword evidence="3" id="KW-1185">Reference proteome</keyword>
<sequence>MGCGQSKIHLYPRKSKSKANGKKSGHIDTETDADEEEGHIDDNGDKDINKDKDKLDDETAFTDEKGSPEPPNGEISVSLVRAKNLSLLQSQEISSSQQNFFRMLDQKIEDGPDYDSASETEIALEEARLNALVQHWESASLTASLCSSASRSLQTTPVRQVPMRQPPLRIVANSIPQQPLSAELLTHNQQPSGLVSQQILQPQNVMQQPLMTTVVVESPQQQQQLLAKANLSPKRGDNRTLLSQSVIHQTYGVSQQAVPGRQRQMGAIPPHMQMAYYNQPPPQSYFGEVLHPMQVPQATPEYRFPPAISVQRLAPQVQRQIRETQELIKDSCPQLYAAGYGSPGPPLRAQPRTPRRPTLETQYSQELS</sequence>
<dbReference type="InterPro" id="IPR027967">
    <property type="entry name" value="DUF4612"/>
</dbReference>
<reference evidence="2 3" key="1">
    <citation type="submission" date="2020-11" db="EMBL/GenBank/DDBJ databases">
        <authorList>
            <person name="Wallbank WR R."/>
            <person name="Pardo Diaz C."/>
            <person name="Kozak K."/>
            <person name="Martin S."/>
            <person name="Jiggins C."/>
            <person name="Moest M."/>
            <person name="Warren A I."/>
            <person name="Generalovic N T."/>
            <person name="Byers J.R.P. K."/>
            <person name="Montejo-Kovacevich G."/>
            <person name="Yen C E."/>
        </authorList>
    </citation>
    <scope>NUCLEOTIDE SEQUENCE [LARGE SCALE GENOMIC DNA]</scope>
</reference>
<feature type="region of interest" description="Disordered" evidence="1">
    <location>
        <begin position="335"/>
        <end position="368"/>
    </location>
</feature>
<dbReference type="EMBL" id="LR899010">
    <property type="protein sequence ID" value="CAD7082509.1"/>
    <property type="molecule type" value="Genomic_DNA"/>
</dbReference>
<dbReference type="InParanoid" id="A0A7R8UL57"/>
<dbReference type="AlphaFoldDB" id="A0A7R8UL57"/>
<gene>
    <name evidence="2" type="ORF">HERILL_LOCUS5540</name>
</gene>
<dbReference type="FunCoup" id="A0A7R8UL57">
    <property type="interactions" value="285"/>
</dbReference>
<dbReference type="Proteomes" id="UP000594454">
    <property type="component" value="Chromosome 2"/>
</dbReference>
<accession>A0A7R8UL57</accession>
<feature type="compositionally biased region" description="Acidic residues" evidence="1">
    <location>
        <begin position="30"/>
        <end position="39"/>
    </location>
</feature>
<dbReference type="PANTHER" id="PTHR14974">
    <property type="entry name" value="SIMILAR TO RIKEN CDNA 1700025G04 GENE"/>
    <property type="match status" value="1"/>
</dbReference>
<dbReference type="PANTHER" id="PTHR14974:SF3">
    <property type="entry name" value="SIMILAR TO RIKEN CDNA 1700025G04 GENE"/>
    <property type="match status" value="1"/>
</dbReference>
<evidence type="ECO:0000313" key="3">
    <source>
        <dbReference type="Proteomes" id="UP000594454"/>
    </source>
</evidence>
<evidence type="ECO:0000256" key="1">
    <source>
        <dbReference type="SAM" id="MobiDB-lite"/>
    </source>
</evidence>
<proteinExistence type="predicted"/>
<name>A0A7R8UL57_HERIL</name>
<feature type="compositionally biased region" description="Basic and acidic residues" evidence="1">
    <location>
        <begin position="40"/>
        <end position="67"/>
    </location>
</feature>
<dbReference type="OMA" id="HWESASM"/>
<feature type="compositionally biased region" description="Polar residues" evidence="1">
    <location>
        <begin position="359"/>
        <end position="368"/>
    </location>
</feature>
<protein>
    <submittedName>
        <fullName evidence="2">Uncharacterized protein</fullName>
    </submittedName>
</protein>
<dbReference type="OrthoDB" id="5919401at2759"/>